<proteinExistence type="inferred from homology"/>
<feature type="domain" description="SpoVT-AbrB" evidence="8">
    <location>
        <begin position="5"/>
        <end position="52"/>
    </location>
</feature>
<dbReference type="CDD" id="cd16320">
    <property type="entry name" value="MraZ_N"/>
    <property type="match status" value="1"/>
</dbReference>
<dbReference type="GO" id="GO:2000143">
    <property type="term" value="P:negative regulation of DNA-templated transcription initiation"/>
    <property type="evidence" value="ECO:0007669"/>
    <property type="project" value="TreeGrafter"/>
</dbReference>
<dbReference type="InterPro" id="IPR020603">
    <property type="entry name" value="MraZ_dom"/>
</dbReference>
<organism evidence="9 10">
    <name type="scientific">Sinobacterium caligoides</name>
    <dbReference type="NCBI Taxonomy" id="933926"/>
    <lineage>
        <taxon>Bacteria</taxon>
        <taxon>Pseudomonadati</taxon>
        <taxon>Pseudomonadota</taxon>
        <taxon>Gammaproteobacteria</taxon>
        <taxon>Cellvibrionales</taxon>
        <taxon>Spongiibacteraceae</taxon>
        <taxon>Sinobacterium</taxon>
    </lineage>
</organism>
<evidence type="ECO:0000313" key="10">
    <source>
        <dbReference type="Proteomes" id="UP000275394"/>
    </source>
</evidence>
<dbReference type="InterPro" id="IPR035644">
    <property type="entry name" value="MraZ_C"/>
</dbReference>
<evidence type="ECO:0000256" key="5">
    <source>
        <dbReference type="ARBA" id="ARBA00023125"/>
    </source>
</evidence>
<evidence type="ECO:0000256" key="7">
    <source>
        <dbReference type="HAMAP-Rule" id="MF_01008"/>
    </source>
</evidence>
<dbReference type="OrthoDB" id="9807753at2"/>
<evidence type="ECO:0000256" key="4">
    <source>
        <dbReference type="ARBA" id="ARBA00023015"/>
    </source>
</evidence>
<evidence type="ECO:0000259" key="8">
    <source>
        <dbReference type="PROSITE" id="PS51740"/>
    </source>
</evidence>
<accession>A0A3N2D4T5</accession>
<dbReference type="GO" id="GO:0005737">
    <property type="term" value="C:cytoplasm"/>
    <property type="evidence" value="ECO:0007669"/>
    <property type="project" value="UniProtKB-UniRule"/>
</dbReference>
<dbReference type="Pfam" id="PF02381">
    <property type="entry name" value="MraZ"/>
    <property type="match status" value="2"/>
</dbReference>
<evidence type="ECO:0000256" key="6">
    <source>
        <dbReference type="ARBA" id="ARBA00023163"/>
    </source>
</evidence>
<dbReference type="PROSITE" id="PS51740">
    <property type="entry name" value="SPOVT_ABRB"/>
    <property type="match status" value="2"/>
</dbReference>
<dbReference type="InterPro" id="IPR003444">
    <property type="entry name" value="MraZ"/>
</dbReference>
<evidence type="ECO:0000256" key="2">
    <source>
        <dbReference type="ARBA" id="ARBA00022490"/>
    </source>
</evidence>
<comment type="subunit">
    <text evidence="7">Forms oligomers.</text>
</comment>
<dbReference type="GO" id="GO:0000976">
    <property type="term" value="F:transcription cis-regulatory region binding"/>
    <property type="evidence" value="ECO:0007669"/>
    <property type="project" value="TreeGrafter"/>
</dbReference>
<keyword evidence="10" id="KW-1185">Reference proteome</keyword>
<comment type="subcellular location">
    <subcellularLocation>
        <location evidence="7">Cytoplasm</location>
        <location evidence="7">Nucleoid</location>
    </subcellularLocation>
</comment>
<sequence length="151" mass="17196">MFRGVSHITMDAKGRLAMPAKYRDRLEESCAGHLVATIDIQSQSLSIYPLPAWEVIEQEIQELPSLDARVKRFQRLIIGHASDLELDGSGRVLMPQPLREYAKLEKKLVLVGQGKKLELWNEALWAVETDKWLQQAQDEESIPDEMLSLSL</sequence>
<comment type="similarity">
    <text evidence="7">Belongs to the MraZ family.</text>
</comment>
<dbReference type="Proteomes" id="UP000275394">
    <property type="component" value="Unassembled WGS sequence"/>
</dbReference>
<dbReference type="InterPro" id="IPR038619">
    <property type="entry name" value="MraZ_sf"/>
</dbReference>
<dbReference type="InterPro" id="IPR035642">
    <property type="entry name" value="MraZ_N"/>
</dbReference>
<name>A0A3N2D4T5_9GAMM</name>
<dbReference type="EMBL" id="RKHR01000011">
    <property type="protein sequence ID" value="ROR94790.1"/>
    <property type="molecule type" value="Genomic_DNA"/>
</dbReference>
<dbReference type="AlphaFoldDB" id="A0A3N2D4T5"/>
<keyword evidence="3" id="KW-0677">Repeat</keyword>
<evidence type="ECO:0000313" key="9">
    <source>
        <dbReference type="EMBL" id="ROR94790.1"/>
    </source>
</evidence>
<dbReference type="CDD" id="cd16321">
    <property type="entry name" value="MraZ_C"/>
    <property type="match status" value="1"/>
</dbReference>
<dbReference type="NCBIfam" id="TIGR00242">
    <property type="entry name" value="division/cell wall cluster transcriptional repressor MraZ"/>
    <property type="match status" value="1"/>
</dbReference>
<dbReference type="GO" id="GO:0009295">
    <property type="term" value="C:nucleoid"/>
    <property type="evidence" value="ECO:0007669"/>
    <property type="project" value="UniProtKB-SubCell"/>
</dbReference>
<comment type="caution">
    <text evidence="9">The sequence shown here is derived from an EMBL/GenBank/DDBJ whole genome shotgun (WGS) entry which is preliminary data.</text>
</comment>
<dbReference type="HAMAP" id="MF_01008">
    <property type="entry name" value="MraZ"/>
    <property type="match status" value="1"/>
</dbReference>
<dbReference type="SUPFAM" id="SSF89447">
    <property type="entry name" value="AbrB/MazE/MraZ-like"/>
    <property type="match status" value="1"/>
</dbReference>
<keyword evidence="2 7" id="KW-0963">Cytoplasm</keyword>
<dbReference type="PANTHER" id="PTHR34701">
    <property type="entry name" value="TRANSCRIPTIONAL REGULATOR MRAZ"/>
    <property type="match status" value="1"/>
</dbReference>
<dbReference type="PANTHER" id="PTHR34701:SF1">
    <property type="entry name" value="TRANSCRIPTIONAL REGULATOR MRAZ"/>
    <property type="match status" value="1"/>
</dbReference>
<dbReference type="RefSeq" id="WP_123714248.1">
    <property type="nucleotide sequence ID" value="NZ_RKHR01000011.1"/>
</dbReference>
<dbReference type="GO" id="GO:0003700">
    <property type="term" value="F:DNA-binding transcription factor activity"/>
    <property type="evidence" value="ECO:0007669"/>
    <property type="project" value="UniProtKB-UniRule"/>
</dbReference>
<evidence type="ECO:0000256" key="3">
    <source>
        <dbReference type="ARBA" id="ARBA00022737"/>
    </source>
</evidence>
<dbReference type="InterPro" id="IPR007159">
    <property type="entry name" value="SpoVT-AbrB_dom"/>
</dbReference>
<evidence type="ECO:0000256" key="1">
    <source>
        <dbReference type="ARBA" id="ARBA00013860"/>
    </source>
</evidence>
<gene>
    <name evidence="7" type="primary">mraZ</name>
    <name evidence="9" type="ORF">EDC56_3933</name>
</gene>
<dbReference type="Gene3D" id="3.40.1550.20">
    <property type="entry name" value="Transcriptional regulator MraZ domain"/>
    <property type="match status" value="1"/>
</dbReference>
<protein>
    <recommendedName>
        <fullName evidence="1 7">Transcriptional regulator MraZ</fullName>
    </recommendedName>
</protein>
<keyword evidence="5 7" id="KW-0238">DNA-binding</keyword>
<dbReference type="InterPro" id="IPR037914">
    <property type="entry name" value="SpoVT-AbrB_sf"/>
</dbReference>
<reference evidence="9 10" key="1">
    <citation type="submission" date="2018-11" db="EMBL/GenBank/DDBJ databases">
        <title>Genomic Encyclopedia of Type Strains, Phase IV (KMG-IV): sequencing the most valuable type-strain genomes for metagenomic binning, comparative biology and taxonomic classification.</title>
        <authorList>
            <person name="Goeker M."/>
        </authorList>
    </citation>
    <scope>NUCLEOTIDE SEQUENCE [LARGE SCALE GENOMIC DNA]</scope>
    <source>
        <strain evidence="9 10">DSM 100316</strain>
    </source>
</reference>
<feature type="domain" description="SpoVT-AbrB" evidence="8">
    <location>
        <begin position="81"/>
        <end position="124"/>
    </location>
</feature>
<keyword evidence="4 7" id="KW-0805">Transcription regulation</keyword>
<keyword evidence="6 7" id="KW-0804">Transcription</keyword>